<gene>
    <name evidence="1" type="ORF">TNCT_186691</name>
</gene>
<dbReference type="Proteomes" id="UP000887116">
    <property type="component" value="Unassembled WGS sequence"/>
</dbReference>
<comment type="caution">
    <text evidence="1">The sequence shown here is derived from an EMBL/GenBank/DDBJ whole genome shotgun (WGS) entry which is preliminary data.</text>
</comment>
<reference evidence="1" key="1">
    <citation type="submission" date="2020-07" db="EMBL/GenBank/DDBJ databases">
        <title>Multicomponent nature underlies the extraordinary mechanical properties of spider dragline silk.</title>
        <authorList>
            <person name="Kono N."/>
            <person name="Nakamura H."/>
            <person name="Mori M."/>
            <person name="Yoshida Y."/>
            <person name="Ohtoshi R."/>
            <person name="Malay A.D."/>
            <person name="Moran D.A.P."/>
            <person name="Tomita M."/>
            <person name="Numata K."/>
            <person name="Arakawa K."/>
        </authorList>
    </citation>
    <scope>NUCLEOTIDE SEQUENCE</scope>
</reference>
<sequence length="94" mass="10766">MPHDSLTLFHRPFTVGISKHFEHFHLIFIQFYTIDFITVLQKQVHFLLDEGAVDTSAWCVNLPEQLPAGDFCVRSSATPNSIANYKISFRELLG</sequence>
<evidence type="ECO:0000313" key="1">
    <source>
        <dbReference type="EMBL" id="GFQ94783.1"/>
    </source>
</evidence>
<dbReference type="EMBL" id="BMAO01014409">
    <property type="protein sequence ID" value="GFQ94783.1"/>
    <property type="molecule type" value="Genomic_DNA"/>
</dbReference>
<name>A0A8X6H2A0_TRICU</name>
<protein>
    <submittedName>
        <fullName evidence="1">Uncharacterized protein</fullName>
    </submittedName>
</protein>
<proteinExistence type="predicted"/>
<keyword evidence="2" id="KW-1185">Reference proteome</keyword>
<organism evidence="1 2">
    <name type="scientific">Trichonephila clavata</name>
    <name type="common">Joro spider</name>
    <name type="synonym">Nephila clavata</name>
    <dbReference type="NCBI Taxonomy" id="2740835"/>
    <lineage>
        <taxon>Eukaryota</taxon>
        <taxon>Metazoa</taxon>
        <taxon>Ecdysozoa</taxon>
        <taxon>Arthropoda</taxon>
        <taxon>Chelicerata</taxon>
        <taxon>Arachnida</taxon>
        <taxon>Araneae</taxon>
        <taxon>Araneomorphae</taxon>
        <taxon>Entelegynae</taxon>
        <taxon>Araneoidea</taxon>
        <taxon>Nephilidae</taxon>
        <taxon>Trichonephila</taxon>
    </lineage>
</organism>
<evidence type="ECO:0000313" key="2">
    <source>
        <dbReference type="Proteomes" id="UP000887116"/>
    </source>
</evidence>
<accession>A0A8X6H2A0</accession>
<dbReference type="AlphaFoldDB" id="A0A8X6H2A0"/>